<sequence>MLDKRLCSHCAFDIYLLASALTSVAYSPQQAEGKGYSETRTQLFLFSSSCHLSFFPVPIIPTFLYAIEHQTQERPSAAPSEAQLVSVLSLYDNNTYTVSTANLTISSGANGSSGVNGSSAERHGCKEDSEFLEEENVRVGLLFASKAMVQLMVNPFVGPLTNRYIHAE</sequence>
<dbReference type="EMBL" id="JAMKFB020000008">
    <property type="protein sequence ID" value="KAL0186495.1"/>
    <property type="molecule type" value="Genomic_DNA"/>
</dbReference>
<evidence type="ECO:0000313" key="1">
    <source>
        <dbReference type="EMBL" id="KAL0186495.1"/>
    </source>
</evidence>
<accession>A0ABD0QJU5</accession>
<keyword evidence="2" id="KW-1185">Reference proteome</keyword>
<dbReference type="AlphaFoldDB" id="A0ABD0QJU5"/>
<reference evidence="1 2" key="1">
    <citation type="submission" date="2024-05" db="EMBL/GenBank/DDBJ databases">
        <title>Genome sequencing and assembly of Indian major carp, Cirrhinus mrigala (Hamilton, 1822).</title>
        <authorList>
            <person name="Mohindra V."/>
            <person name="Chowdhury L.M."/>
            <person name="Lal K."/>
            <person name="Jena J.K."/>
        </authorList>
    </citation>
    <scope>NUCLEOTIDE SEQUENCE [LARGE SCALE GENOMIC DNA]</scope>
    <source>
        <strain evidence="1">CM1030</strain>
        <tissue evidence="1">Blood</tissue>
    </source>
</reference>
<evidence type="ECO:0000313" key="2">
    <source>
        <dbReference type="Proteomes" id="UP001529510"/>
    </source>
</evidence>
<gene>
    <name evidence="1" type="ORF">M9458_018165</name>
</gene>
<dbReference type="Proteomes" id="UP001529510">
    <property type="component" value="Unassembled WGS sequence"/>
</dbReference>
<protein>
    <submittedName>
        <fullName evidence="1">Uncharacterized protein</fullName>
    </submittedName>
</protein>
<comment type="caution">
    <text evidence="1">The sequence shown here is derived from an EMBL/GenBank/DDBJ whole genome shotgun (WGS) entry which is preliminary data.</text>
</comment>
<proteinExistence type="predicted"/>
<organism evidence="1 2">
    <name type="scientific">Cirrhinus mrigala</name>
    <name type="common">Mrigala</name>
    <dbReference type="NCBI Taxonomy" id="683832"/>
    <lineage>
        <taxon>Eukaryota</taxon>
        <taxon>Metazoa</taxon>
        <taxon>Chordata</taxon>
        <taxon>Craniata</taxon>
        <taxon>Vertebrata</taxon>
        <taxon>Euteleostomi</taxon>
        <taxon>Actinopterygii</taxon>
        <taxon>Neopterygii</taxon>
        <taxon>Teleostei</taxon>
        <taxon>Ostariophysi</taxon>
        <taxon>Cypriniformes</taxon>
        <taxon>Cyprinidae</taxon>
        <taxon>Labeoninae</taxon>
        <taxon>Labeonini</taxon>
        <taxon>Cirrhinus</taxon>
    </lineage>
</organism>
<name>A0ABD0QJU5_CIRMR</name>